<dbReference type="STRING" id="1798508.A3A35_02045"/>
<feature type="transmembrane region" description="Helical" evidence="1">
    <location>
        <begin position="128"/>
        <end position="149"/>
    </location>
</feature>
<feature type="transmembrane region" description="Helical" evidence="1">
    <location>
        <begin position="6"/>
        <end position="26"/>
    </location>
</feature>
<keyword evidence="1" id="KW-1133">Transmembrane helix</keyword>
<keyword evidence="1" id="KW-0472">Membrane</keyword>
<comment type="caution">
    <text evidence="2">The sequence shown here is derived from an EMBL/GenBank/DDBJ whole genome shotgun (WGS) entry which is preliminary data.</text>
</comment>
<sequence>MNEFQLFAQPWWINLFIIIPFAVYYFWRKDGLVISKFVLIVCALFGIAFGFVEASVVIYLRAAVGLLPGYGGTLSDVARLSADMYQQAGILSQLPKSLLAVEFFREAATMIILLSIALVAVKSLRERLAIFLWTFAVWDISYYIGLWATVRWPSSPLTPDVLFLIPVPWFSQVWFPLLISTLIVVAVVTIRKDIKNSF</sequence>
<evidence type="ECO:0000313" key="2">
    <source>
        <dbReference type="EMBL" id="OGG71758.1"/>
    </source>
</evidence>
<accession>A0A1F6EDM3</accession>
<gene>
    <name evidence="2" type="ORF">A3A35_02045</name>
</gene>
<evidence type="ECO:0000313" key="3">
    <source>
        <dbReference type="Proteomes" id="UP000179115"/>
    </source>
</evidence>
<dbReference type="AlphaFoldDB" id="A0A1F6EDM3"/>
<dbReference type="Proteomes" id="UP000179115">
    <property type="component" value="Unassembled WGS sequence"/>
</dbReference>
<reference evidence="2 3" key="1">
    <citation type="journal article" date="2016" name="Nat. Commun.">
        <title>Thousands of microbial genomes shed light on interconnected biogeochemical processes in an aquifer system.</title>
        <authorList>
            <person name="Anantharaman K."/>
            <person name="Brown C.T."/>
            <person name="Hug L.A."/>
            <person name="Sharon I."/>
            <person name="Castelle C.J."/>
            <person name="Probst A.J."/>
            <person name="Thomas B.C."/>
            <person name="Singh A."/>
            <person name="Wilkins M.J."/>
            <person name="Karaoz U."/>
            <person name="Brodie E.L."/>
            <person name="Williams K.H."/>
            <person name="Hubbard S.S."/>
            <person name="Banfield J.F."/>
        </authorList>
    </citation>
    <scope>NUCLEOTIDE SEQUENCE [LARGE SCALE GENOMIC DNA]</scope>
</reference>
<keyword evidence="1" id="KW-0812">Transmembrane</keyword>
<name>A0A1F6EDM3_9BACT</name>
<protein>
    <submittedName>
        <fullName evidence="2">Uncharacterized protein</fullName>
    </submittedName>
</protein>
<feature type="transmembrane region" description="Helical" evidence="1">
    <location>
        <begin position="38"/>
        <end position="60"/>
    </location>
</feature>
<dbReference type="EMBL" id="MFLV01000010">
    <property type="protein sequence ID" value="OGG71758.1"/>
    <property type="molecule type" value="Genomic_DNA"/>
</dbReference>
<proteinExistence type="predicted"/>
<feature type="transmembrane region" description="Helical" evidence="1">
    <location>
        <begin position="169"/>
        <end position="190"/>
    </location>
</feature>
<evidence type="ECO:0000256" key="1">
    <source>
        <dbReference type="SAM" id="Phobius"/>
    </source>
</evidence>
<feature type="transmembrane region" description="Helical" evidence="1">
    <location>
        <begin position="103"/>
        <end position="121"/>
    </location>
</feature>
<organism evidence="2 3">
    <name type="scientific">Candidatus Kaiserbacteria bacterium RIFCSPLOWO2_01_FULL_51_21</name>
    <dbReference type="NCBI Taxonomy" id="1798508"/>
    <lineage>
        <taxon>Bacteria</taxon>
        <taxon>Candidatus Kaiseribacteriota</taxon>
    </lineage>
</organism>